<dbReference type="GO" id="GO:0009401">
    <property type="term" value="P:phosphoenolpyruvate-dependent sugar phosphotransferase system"/>
    <property type="evidence" value="ECO:0007669"/>
    <property type="project" value="InterPro"/>
</dbReference>
<evidence type="ECO:0000256" key="3">
    <source>
        <dbReference type="ARBA" id="ARBA00016544"/>
    </source>
</evidence>
<reference evidence="12 13" key="1">
    <citation type="submission" date="2018-10" db="EMBL/GenBank/DDBJ databases">
        <title>Genomic Encyclopedia of Archaeal and Bacterial Type Strains, Phase II (KMG-II): from individual species to whole genera.</title>
        <authorList>
            <person name="Goeker M."/>
        </authorList>
    </citation>
    <scope>NUCLEOTIDE SEQUENCE [LARGE SCALE GENOMIC DNA]</scope>
    <source>
        <strain evidence="12 13">DSM 14954</strain>
    </source>
</reference>
<keyword evidence="13" id="KW-1185">Reference proteome</keyword>
<comment type="cofactor">
    <cofactor evidence="1">
        <name>Mg(2+)</name>
        <dbReference type="ChEBI" id="CHEBI:18420"/>
    </cofactor>
</comment>
<dbReference type="InterPro" id="IPR018274">
    <property type="entry name" value="PEP_util_AS"/>
</dbReference>
<dbReference type="SUPFAM" id="SSF47831">
    <property type="entry name" value="Enzyme I of the PEP:sugar phosphotransferase system HPr-binding (sub)domain"/>
    <property type="match status" value="1"/>
</dbReference>
<evidence type="ECO:0000256" key="7">
    <source>
        <dbReference type="ARBA" id="ARBA00022842"/>
    </source>
</evidence>
<dbReference type="SUPFAM" id="SSF51621">
    <property type="entry name" value="Phosphoenolpyruvate/pyruvate domain"/>
    <property type="match status" value="1"/>
</dbReference>
<dbReference type="Pfam" id="PF02896">
    <property type="entry name" value="PEP-utilizers_C"/>
    <property type="match status" value="1"/>
</dbReference>
<comment type="caution">
    <text evidence="12">The sequence shown here is derived from an EMBL/GenBank/DDBJ whole genome shotgun (WGS) entry which is preliminary data.</text>
</comment>
<keyword evidence="12" id="KW-0670">Pyruvate</keyword>
<evidence type="ECO:0000256" key="8">
    <source>
        <dbReference type="ARBA" id="ARBA00033235"/>
    </source>
</evidence>
<proteinExistence type="inferred from homology"/>
<dbReference type="PROSITE" id="PS00370">
    <property type="entry name" value="PEP_ENZYMES_PHOS_SITE"/>
    <property type="match status" value="1"/>
</dbReference>
<feature type="domain" description="Phosphotransferase system enzyme I N-terminal" evidence="11">
    <location>
        <begin position="8"/>
        <end position="124"/>
    </location>
</feature>
<dbReference type="InterPro" id="IPR008279">
    <property type="entry name" value="PEP-util_enz_mobile_dom"/>
</dbReference>
<gene>
    <name evidence="12" type="ORF">C8N24_4045</name>
</gene>
<evidence type="ECO:0000256" key="6">
    <source>
        <dbReference type="ARBA" id="ARBA00022777"/>
    </source>
</evidence>
<keyword evidence="6 12" id="KW-0418">Kinase</keyword>
<dbReference type="InterPro" id="IPR036637">
    <property type="entry name" value="Phosphohistidine_dom_sf"/>
</dbReference>
<dbReference type="Gene3D" id="1.10.274.10">
    <property type="entry name" value="PtsI, HPr-binding domain"/>
    <property type="match status" value="1"/>
</dbReference>
<dbReference type="SUPFAM" id="SSF52009">
    <property type="entry name" value="Phosphohistidine domain"/>
    <property type="match status" value="1"/>
</dbReference>
<dbReference type="GO" id="GO:0016301">
    <property type="term" value="F:kinase activity"/>
    <property type="evidence" value="ECO:0007669"/>
    <property type="project" value="UniProtKB-KW"/>
</dbReference>
<dbReference type="Pfam" id="PF05524">
    <property type="entry name" value="PEP-utilisers_N"/>
    <property type="match status" value="1"/>
</dbReference>
<protein>
    <recommendedName>
        <fullName evidence="3">Phosphoenolpyruvate-protein phosphotransferase</fullName>
    </recommendedName>
    <alternativeName>
        <fullName evidence="8">Phosphotransferase system, enzyme I</fullName>
    </alternativeName>
</protein>
<dbReference type="InterPro" id="IPR050499">
    <property type="entry name" value="PEP-utilizing_PTS_enzyme"/>
</dbReference>
<keyword evidence="7" id="KW-0460">Magnesium</keyword>
<dbReference type="InterPro" id="IPR036618">
    <property type="entry name" value="PtsI_HPr-bd_sf"/>
</dbReference>
<dbReference type="InterPro" id="IPR040442">
    <property type="entry name" value="Pyrv_kinase-like_dom_sf"/>
</dbReference>
<evidence type="ECO:0000256" key="2">
    <source>
        <dbReference type="ARBA" id="ARBA00007837"/>
    </source>
</evidence>
<dbReference type="Gene3D" id="3.50.30.10">
    <property type="entry name" value="Phosphohistidine domain"/>
    <property type="match status" value="1"/>
</dbReference>
<keyword evidence="5" id="KW-0479">Metal-binding</keyword>
<dbReference type="GO" id="GO:0046872">
    <property type="term" value="F:metal ion binding"/>
    <property type="evidence" value="ECO:0007669"/>
    <property type="project" value="UniProtKB-KW"/>
</dbReference>
<keyword evidence="4" id="KW-0808">Transferase</keyword>
<organism evidence="12 13">
    <name type="scientific">Solirubrobacter pauli</name>
    <dbReference type="NCBI Taxonomy" id="166793"/>
    <lineage>
        <taxon>Bacteria</taxon>
        <taxon>Bacillati</taxon>
        <taxon>Actinomycetota</taxon>
        <taxon>Thermoleophilia</taxon>
        <taxon>Solirubrobacterales</taxon>
        <taxon>Solirubrobacteraceae</taxon>
        <taxon>Solirubrobacter</taxon>
    </lineage>
</organism>
<feature type="domain" description="PEP-utilising enzyme C-terminal" evidence="10">
    <location>
        <begin position="237"/>
        <end position="490"/>
    </location>
</feature>
<comment type="similarity">
    <text evidence="2">Belongs to the PEP-utilizing enzyme family.</text>
</comment>
<dbReference type="InterPro" id="IPR008731">
    <property type="entry name" value="PTS_EIN"/>
</dbReference>
<feature type="domain" description="PEP-utilising enzyme mobile" evidence="9">
    <location>
        <begin position="147"/>
        <end position="216"/>
    </location>
</feature>
<dbReference type="Proteomes" id="UP000278962">
    <property type="component" value="Unassembled WGS sequence"/>
</dbReference>
<evidence type="ECO:0000256" key="5">
    <source>
        <dbReference type="ARBA" id="ARBA00022723"/>
    </source>
</evidence>
<accession>A0A660KWF0</accession>
<dbReference type="PANTHER" id="PTHR46244">
    <property type="entry name" value="PHOSPHOENOLPYRUVATE-PROTEIN PHOSPHOTRANSFERASE"/>
    <property type="match status" value="1"/>
</dbReference>
<evidence type="ECO:0000256" key="4">
    <source>
        <dbReference type="ARBA" id="ARBA00022679"/>
    </source>
</evidence>
<sequence>MAERRLPGLAAAPGVAGGAVWRVGPVEAGAHSGDRTAELARARAALARAGDELTALAARLRADGATEQADIVETGVLMAADPALDAAVEAAIARGRAAPQAILEACDELADTLAAIDDPVLAARADDVRSLGRRAASERSTPTGEGPFVLVAQDLGPADVAELDERVAAIALAAGGPSAHAAVIARGLGLPMVVGVGAPLLELADGTSLAVDGDRGEAVVEPSVAPPSVSRTRVAASGPAVTRDGVRIRILANAVGPAEVRVALAAGAEGVGLLRTELAFLDAVAWPDEAAHRRMLEPVLELLGTRTATVRVLDFGGDKTPPFLRGNDARGIALLLGAPDALAAQLRAIGAAEGTRVLLPLVRGPEDVDAVRASTTAPLGAMIETVAAAARVDAIAAAADFLSIGTNDLTADVLGADRFAPGDVATHDPRVLAQIARIGEAAQAHGRVLEVCGESASDPRMIPLLVGLGVTELSVGAARVEETHARVSALDVAACVELARAAVAAPSTADVERLLGEAGH</sequence>
<dbReference type="PANTHER" id="PTHR46244:SF3">
    <property type="entry name" value="PHOSPHOENOLPYRUVATE-PROTEIN PHOSPHOTRANSFERASE"/>
    <property type="match status" value="1"/>
</dbReference>
<dbReference type="AlphaFoldDB" id="A0A660KWF0"/>
<dbReference type="Pfam" id="PF00391">
    <property type="entry name" value="PEP-utilizers"/>
    <property type="match status" value="1"/>
</dbReference>
<evidence type="ECO:0000313" key="13">
    <source>
        <dbReference type="Proteomes" id="UP000278962"/>
    </source>
</evidence>
<evidence type="ECO:0000259" key="10">
    <source>
        <dbReference type="Pfam" id="PF02896"/>
    </source>
</evidence>
<dbReference type="Gene3D" id="3.20.20.60">
    <property type="entry name" value="Phosphoenolpyruvate-binding domains"/>
    <property type="match status" value="1"/>
</dbReference>
<dbReference type="EMBL" id="RBIL01000002">
    <property type="protein sequence ID" value="RKQ86037.1"/>
    <property type="molecule type" value="Genomic_DNA"/>
</dbReference>
<evidence type="ECO:0000313" key="12">
    <source>
        <dbReference type="EMBL" id="RKQ86037.1"/>
    </source>
</evidence>
<evidence type="ECO:0000256" key="1">
    <source>
        <dbReference type="ARBA" id="ARBA00001946"/>
    </source>
</evidence>
<name>A0A660KWF0_9ACTN</name>
<evidence type="ECO:0000259" key="9">
    <source>
        <dbReference type="Pfam" id="PF00391"/>
    </source>
</evidence>
<dbReference type="InterPro" id="IPR000121">
    <property type="entry name" value="PEP_util_C"/>
</dbReference>
<dbReference type="InterPro" id="IPR015813">
    <property type="entry name" value="Pyrv/PenolPyrv_kinase-like_dom"/>
</dbReference>
<evidence type="ECO:0000259" key="11">
    <source>
        <dbReference type="Pfam" id="PF05524"/>
    </source>
</evidence>